<dbReference type="AlphaFoldDB" id="A0A261EXM7"/>
<proteinExistence type="predicted"/>
<reference evidence="1 2" key="1">
    <citation type="journal article" date="2017" name="BMC Genomics">
        <title>Comparative genomic and phylogenomic analyses of the Bifidobacteriaceae family.</title>
        <authorList>
            <person name="Lugli G.A."/>
            <person name="Milani C."/>
            <person name="Turroni F."/>
            <person name="Duranti S."/>
            <person name="Mancabelli L."/>
            <person name="Mangifesta M."/>
            <person name="Ferrario C."/>
            <person name="Modesto M."/>
            <person name="Mattarelli P."/>
            <person name="Jiri K."/>
            <person name="van Sinderen D."/>
            <person name="Ventura M."/>
        </authorList>
    </citation>
    <scope>NUCLEOTIDE SEQUENCE [LARGE SCALE GENOMIC DNA]</scope>
    <source>
        <strain evidence="1 2">DSM 24742</strain>
    </source>
</reference>
<dbReference type="SUPFAM" id="SSF53098">
    <property type="entry name" value="Ribonuclease H-like"/>
    <property type="match status" value="1"/>
</dbReference>
<evidence type="ECO:0000313" key="1">
    <source>
        <dbReference type="EMBL" id="OZG51629.1"/>
    </source>
</evidence>
<protein>
    <submittedName>
        <fullName evidence="1">Exonuclease</fullName>
    </submittedName>
</protein>
<dbReference type="InterPro" id="IPR036397">
    <property type="entry name" value="RNaseH_sf"/>
</dbReference>
<comment type="caution">
    <text evidence="1">The sequence shown here is derived from an EMBL/GenBank/DDBJ whole genome shotgun (WGS) entry which is preliminary data.</text>
</comment>
<organism evidence="1 2">
    <name type="scientific">Pseudoscardovia radai</name>
    <dbReference type="NCBI Taxonomy" id="987066"/>
    <lineage>
        <taxon>Bacteria</taxon>
        <taxon>Bacillati</taxon>
        <taxon>Actinomycetota</taxon>
        <taxon>Actinomycetes</taxon>
        <taxon>Bifidobacteriales</taxon>
        <taxon>Bifidobacteriaceae</taxon>
        <taxon>Pseudoscardovia</taxon>
    </lineage>
</organism>
<sequence>MTRFTYEDWARPLLLPHEAEYILPPDTDDGGDYQVIGMTLTGPDPIRAEVLRLVSLDRNGTPMLDMLFRPVEAKEWPEAEALTGIGPAAVAGCEHMFRCVPDIAMTLRCCNHIVGYNAYFQLAALFRRGVTWRASVTDVMVEAARMLPLCGYESRKGFPSLRQCAEYFGRGEYMPKHDAYEDALATLECYRAMRDHQRDIEEWRERT</sequence>
<keyword evidence="1" id="KW-0540">Nuclease</keyword>
<gene>
    <name evidence="1" type="ORF">PSRA_1026</name>
</gene>
<name>A0A261EXM7_9BIFI</name>
<dbReference type="Gene3D" id="3.30.420.10">
    <property type="entry name" value="Ribonuclease H-like superfamily/Ribonuclease H"/>
    <property type="match status" value="1"/>
</dbReference>
<keyword evidence="2" id="KW-1185">Reference proteome</keyword>
<dbReference type="EMBL" id="MWWR01000007">
    <property type="protein sequence ID" value="OZG51629.1"/>
    <property type="molecule type" value="Genomic_DNA"/>
</dbReference>
<dbReference type="Proteomes" id="UP000216725">
    <property type="component" value="Unassembled WGS sequence"/>
</dbReference>
<keyword evidence="1" id="KW-0269">Exonuclease</keyword>
<dbReference type="GO" id="GO:0003676">
    <property type="term" value="F:nucleic acid binding"/>
    <property type="evidence" value="ECO:0007669"/>
    <property type="project" value="InterPro"/>
</dbReference>
<accession>A0A261EXM7</accession>
<dbReference type="OrthoDB" id="190275at2"/>
<dbReference type="RefSeq" id="WP_094660842.1">
    <property type="nucleotide sequence ID" value="NZ_JBKZBO010000003.1"/>
</dbReference>
<evidence type="ECO:0000313" key="2">
    <source>
        <dbReference type="Proteomes" id="UP000216725"/>
    </source>
</evidence>
<keyword evidence="1" id="KW-0378">Hydrolase</keyword>
<dbReference type="GO" id="GO:0004527">
    <property type="term" value="F:exonuclease activity"/>
    <property type="evidence" value="ECO:0007669"/>
    <property type="project" value="UniProtKB-KW"/>
</dbReference>
<dbReference type="InterPro" id="IPR012337">
    <property type="entry name" value="RNaseH-like_sf"/>
</dbReference>